<dbReference type="EMBL" id="FNHL01000003">
    <property type="protein sequence ID" value="SDM83103.1"/>
    <property type="molecule type" value="Genomic_DNA"/>
</dbReference>
<keyword evidence="4" id="KW-1185">Reference proteome</keyword>
<protein>
    <submittedName>
        <fullName evidence="3">2-(1,2-epoxy-1,2-dihydrophenyl)acetyl-CoA isomerase</fullName>
    </submittedName>
</protein>
<keyword evidence="3" id="KW-0413">Isomerase</keyword>
<dbReference type="Proteomes" id="UP000199451">
    <property type="component" value="Unassembled WGS sequence"/>
</dbReference>
<dbReference type="GO" id="GO:0016853">
    <property type="term" value="F:isomerase activity"/>
    <property type="evidence" value="ECO:0007669"/>
    <property type="project" value="UniProtKB-KW"/>
</dbReference>
<dbReference type="STRING" id="660521.SAMN04487949_2734"/>
<dbReference type="CDD" id="cd06558">
    <property type="entry name" value="crotonase-like"/>
    <property type="match status" value="1"/>
</dbReference>
<dbReference type="Gene3D" id="1.10.12.10">
    <property type="entry name" value="Lyase 2-enoyl-coa Hydratase, Chain A, domain 2"/>
    <property type="match status" value="1"/>
</dbReference>
<dbReference type="PANTHER" id="PTHR43802:SF1">
    <property type="entry name" value="IP11341P-RELATED"/>
    <property type="match status" value="1"/>
</dbReference>
<evidence type="ECO:0000313" key="3">
    <source>
        <dbReference type="EMBL" id="SDM83103.1"/>
    </source>
</evidence>
<proteinExistence type="inferred from homology"/>
<gene>
    <name evidence="3" type="ORF">SAMN04487949_2734</name>
</gene>
<organism evidence="3 4">
    <name type="scientific">Halogranum gelatinilyticum</name>
    <dbReference type="NCBI Taxonomy" id="660521"/>
    <lineage>
        <taxon>Archaea</taxon>
        <taxon>Methanobacteriati</taxon>
        <taxon>Methanobacteriota</taxon>
        <taxon>Stenosarchaea group</taxon>
        <taxon>Halobacteria</taxon>
        <taxon>Halobacteriales</taxon>
        <taxon>Haloferacaceae</taxon>
    </lineage>
</organism>
<comment type="similarity">
    <text evidence="1 2">Belongs to the enoyl-CoA hydratase/isomerase family.</text>
</comment>
<dbReference type="Gene3D" id="3.90.226.10">
    <property type="entry name" value="2-enoyl-CoA Hydratase, Chain A, domain 1"/>
    <property type="match status" value="1"/>
</dbReference>
<dbReference type="InterPro" id="IPR001753">
    <property type="entry name" value="Enoyl-CoA_hydra/iso"/>
</dbReference>
<dbReference type="OrthoDB" id="27846at2157"/>
<evidence type="ECO:0000256" key="1">
    <source>
        <dbReference type="ARBA" id="ARBA00005254"/>
    </source>
</evidence>
<dbReference type="InterPro" id="IPR029045">
    <property type="entry name" value="ClpP/crotonase-like_dom_sf"/>
</dbReference>
<dbReference type="PROSITE" id="PS00166">
    <property type="entry name" value="ENOYL_COA_HYDRATASE"/>
    <property type="match status" value="1"/>
</dbReference>
<dbReference type="RefSeq" id="WP_089698253.1">
    <property type="nucleotide sequence ID" value="NZ_FNHL01000003.1"/>
</dbReference>
<dbReference type="AlphaFoldDB" id="A0A1G9WFQ7"/>
<evidence type="ECO:0000313" key="4">
    <source>
        <dbReference type="Proteomes" id="UP000199451"/>
    </source>
</evidence>
<dbReference type="InterPro" id="IPR018376">
    <property type="entry name" value="Enoyl-CoA_hyd/isom_CS"/>
</dbReference>
<sequence>MRITDSEGVRTITFDRPEAMNAMTTHIASDLADAFESLDPEEHDACVLTGEGKAFSAGGDIQMMAERDWNADESYEVMTSTFGRVAESAIESSVPIVAKVNGDAVGAGMAVTLVADFAISVDTARFGAGFVKVGLVPDTGGTFLLPQMLGLRTAKDLAITGRLVSAEEAAEMGIVNESVAAEELDAAVDDLVATLKERPTRTIGLIKEGIHGNTGRGWADALDREAMLQARAYDTPEHTEGVSAFLEKRDPEF</sequence>
<dbReference type="SUPFAM" id="SSF52096">
    <property type="entry name" value="ClpP/crotonase"/>
    <property type="match status" value="1"/>
</dbReference>
<accession>A0A1G9WFQ7</accession>
<dbReference type="Pfam" id="PF00378">
    <property type="entry name" value="ECH_1"/>
    <property type="match status" value="1"/>
</dbReference>
<evidence type="ECO:0000256" key="2">
    <source>
        <dbReference type="RuleBase" id="RU003707"/>
    </source>
</evidence>
<reference evidence="4" key="1">
    <citation type="submission" date="2016-10" db="EMBL/GenBank/DDBJ databases">
        <authorList>
            <person name="Varghese N."/>
            <person name="Submissions S."/>
        </authorList>
    </citation>
    <scope>NUCLEOTIDE SEQUENCE [LARGE SCALE GENOMIC DNA]</scope>
    <source>
        <strain evidence="4">CGMCC 1.10119</strain>
    </source>
</reference>
<name>A0A1G9WFQ7_9EURY</name>
<dbReference type="PANTHER" id="PTHR43802">
    <property type="entry name" value="ENOYL-COA HYDRATASE"/>
    <property type="match status" value="1"/>
</dbReference>
<dbReference type="InterPro" id="IPR014748">
    <property type="entry name" value="Enoyl-CoA_hydra_C"/>
</dbReference>